<proteinExistence type="inferred from homology"/>
<sequence length="241" mass="28463">MVARRYKNLKTNRGDVRCFRGLELSNGMKHGFSNGSTSDQSTNYFFEVTKDHFEKALDIFIHFFISPLFSESAIERELQAVDSEFRNVRMSDDRRMWRTRYCHYRPGHDLQNLYCDIPKSKGFDIRDELLRFFDRHYSSNRMCLCIVGKLGVHALEEMVLNLPLHKIRNKNVEAKIYKEHFWGPDELSRRVDIVPILDQHILQIHFAVDDFSPFWKSGPGNHLIHLICQKTKGSLKKVNQR</sequence>
<keyword evidence="5" id="KW-0862">Zinc</keyword>
<dbReference type="EMBL" id="JAUCMV010000003">
    <property type="protein sequence ID" value="KAK0409998.1"/>
    <property type="molecule type" value="Genomic_DNA"/>
</dbReference>
<reference evidence="9" key="1">
    <citation type="submission" date="2023-06" db="EMBL/GenBank/DDBJ databases">
        <title>Genomic analysis of the entomopathogenic nematode Steinernema hermaphroditum.</title>
        <authorList>
            <person name="Schwarz E.M."/>
            <person name="Heppert J.K."/>
            <person name="Baniya A."/>
            <person name="Schwartz H.T."/>
            <person name="Tan C.-H."/>
            <person name="Antoshechkin I."/>
            <person name="Sternberg P.W."/>
            <person name="Goodrich-Blair H."/>
            <person name="Dillman A.R."/>
        </authorList>
    </citation>
    <scope>NUCLEOTIDE SEQUENCE</scope>
    <source>
        <strain evidence="9">PS9179</strain>
        <tissue evidence="9">Whole animal</tissue>
    </source>
</reference>
<evidence type="ECO:0000256" key="5">
    <source>
        <dbReference type="ARBA" id="ARBA00022833"/>
    </source>
</evidence>
<keyword evidence="3" id="KW-0479">Metal-binding</keyword>
<evidence type="ECO:0008006" key="11">
    <source>
        <dbReference type="Google" id="ProtNLM"/>
    </source>
</evidence>
<evidence type="ECO:0000259" key="7">
    <source>
        <dbReference type="Pfam" id="PF00675"/>
    </source>
</evidence>
<dbReference type="Gene3D" id="3.30.830.10">
    <property type="entry name" value="Metalloenzyme, LuxS/M16 peptidase-like"/>
    <property type="match status" value="2"/>
</dbReference>
<dbReference type="Proteomes" id="UP001175271">
    <property type="component" value="Unassembled WGS sequence"/>
</dbReference>
<dbReference type="GO" id="GO:0005739">
    <property type="term" value="C:mitochondrion"/>
    <property type="evidence" value="ECO:0007669"/>
    <property type="project" value="TreeGrafter"/>
</dbReference>
<dbReference type="GO" id="GO:0046872">
    <property type="term" value="F:metal ion binding"/>
    <property type="evidence" value="ECO:0007669"/>
    <property type="project" value="UniProtKB-KW"/>
</dbReference>
<evidence type="ECO:0000259" key="8">
    <source>
        <dbReference type="Pfam" id="PF05193"/>
    </source>
</evidence>
<dbReference type="InterPro" id="IPR011765">
    <property type="entry name" value="Pept_M16_N"/>
</dbReference>
<dbReference type="PANTHER" id="PTHR43690:SF18">
    <property type="entry name" value="INSULIN-DEGRADING ENZYME-RELATED"/>
    <property type="match status" value="1"/>
</dbReference>
<evidence type="ECO:0000256" key="2">
    <source>
        <dbReference type="ARBA" id="ARBA00022670"/>
    </source>
</evidence>
<comment type="caution">
    <text evidence="9">The sequence shown here is derived from an EMBL/GenBank/DDBJ whole genome shotgun (WGS) entry which is preliminary data.</text>
</comment>
<dbReference type="SUPFAM" id="SSF63411">
    <property type="entry name" value="LuxS/MPP-like metallohydrolase"/>
    <property type="match status" value="2"/>
</dbReference>
<organism evidence="9 10">
    <name type="scientific">Steinernema hermaphroditum</name>
    <dbReference type="NCBI Taxonomy" id="289476"/>
    <lineage>
        <taxon>Eukaryota</taxon>
        <taxon>Metazoa</taxon>
        <taxon>Ecdysozoa</taxon>
        <taxon>Nematoda</taxon>
        <taxon>Chromadorea</taxon>
        <taxon>Rhabditida</taxon>
        <taxon>Tylenchina</taxon>
        <taxon>Panagrolaimomorpha</taxon>
        <taxon>Strongyloidoidea</taxon>
        <taxon>Steinernematidae</taxon>
        <taxon>Steinernema</taxon>
    </lineage>
</organism>
<keyword evidence="6" id="KW-0482">Metalloprotease</keyword>
<dbReference type="InterPro" id="IPR011249">
    <property type="entry name" value="Metalloenz_LuxS/M16"/>
</dbReference>
<protein>
    <recommendedName>
        <fullName evidence="11">Peptidase M16 N-terminal domain-containing protein</fullName>
    </recommendedName>
</protein>
<evidence type="ECO:0000256" key="1">
    <source>
        <dbReference type="ARBA" id="ARBA00007261"/>
    </source>
</evidence>
<feature type="domain" description="Peptidase M16 N-terminal" evidence="7">
    <location>
        <begin position="27"/>
        <end position="92"/>
    </location>
</feature>
<keyword evidence="2" id="KW-0645">Protease</keyword>
<dbReference type="AlphaFoldDB" id="A0AA39LUE5"/>
<accession>A0AA39LUE5</accession>
<dbReference type="GO" id="GO:0004222">
    <property type="term" value="F:metalloendopeptidase activity"/>
    <property type="evidence" value="ECO:0007669"/>
    <property type="project" value="TreeGrafter"/>
</dbReference>
<evidence type="ECO:0000256" key="3">
    <source>
        <dbReference type="ARBA" id="ARBA00022723"/>
    </source>
</evidence>
<name>A0AA39LUE5_9BILA</name>
<dbReference type="Pfam" id="PF05193">
    <property type="entry name" value="Peptidase_M16_C"/>
    <property type="match status" value="1"/>
</dbReference>
<evidence type="ECO:0000313" key="10">
    <source>
        <dbReference type="Proteomes" id="UP001175271"/>
    </source>
</evidence>
<dbReference type="InterPro" id="IPR050626">
    <property type="entry name" value="Peptidase_M16"/>
</dbReference>
<dbReference type="GO" id="GO:0043171">
    <property type="term" value="P:peptide catabolic process"/>
    <property type="evidence" value="ECO:0007669"/>
    <property type="project" value="TreeGrafter"/>
</dbReference>
<dbReference type="GO" id="GO:0051603">
    <property type="term" value="P:proteolysis involved in protein catabolic process"/>
    <property type="evidence" value="ECO:0007669"/>
    <property type="project" value="TreeGrafter"/>
</dbReference>
<evidence type="ECO:0000256" key="6">
    <source>
        <dbReference type="ARBA" id="ARBA00023049"/>
    </source>
</evidence>
<comment type="similarity">
    <text evidence="1">Belongs to the peptidase M16 family.</text>
</comment>
<dbReference type="PANTHER" id="PTHR43690">
    <property type="entry name" value="NARDILYSIN"/>
    <property type="match status" value="1"/>
</dbReference>
<keyword evidence="4" id="KW-0378">Hydrolase</keyword>
<keyword evidence="10" id="KW-1185">Reference proteome</keyword>
<evidence type="ECO:0000313" key="9">
    <source>
        <dbReference type="EMBL" id="KAK0409998.1"/>
    </source>
</evidence>
<dbReference type="GO" id="GO:0005829">
    <property type="term" value="C:cytosol"/>
    <property type="evidence" value="ECO:0007669"/>
    <property type="project" value="TreeGrafter"/>
</dbReference>
<gene>
    <name evidence="9" type="ORF">QR680_004889</name>
</gene>
<feature type="domain" description="Peptidase M16 C-terminal" evidence="8">
    <location>
        <begin position="126"/>
        <end position="234"/>
    </location>
</feature>
<dbReference type="InterPro" id="IPR007863">
    <property type="entry name" value="Peptidase_M16_C"/>
</dbReference>
<dbReference type="Pfam" id="PF00675">
    <property type="entry name" value="Peptidase_M16"/>
    <property type="match status" value="1"/>
</dbReference>
<evidence type="ECO:0000256" key="4">
    <source>
        <dbReference type="ARBA" id="ARBA00022801"/>
    </source>
</evidence>